<dbReference type="GO" id="GO:0016887">
    <property type="term" value="F:ATP hydrolysis activity"/>
    <property type="evidence" value="ECO:0007669"/>
    <property type="project" value="InterPro"/>
</dbReference>
<dbReference type="Gene3D" id="3.40.50.300">
    <property type="entry name" value="P-loop containing nucleotide triphosphate hydrolases"/>
    <property type="match status" value="1"/>
</dbReference>
<proteinExistence type="inferred from homology"/>
<gene>
    <name evidence="3" type="ORF">SAMN05216337_10715</name>
</gene>
<dbReference type="PANTHER" id="PTHR30486:SF6">
    <property type="entry name" value="TYPE IV PILUS RETRACTATION ATPASE PILT"/>
    <property type="match status" value="1"/>
</dbReference>
<dbReference type="SMART" id="SM00382">
    <property type="entry name" value="AAA"/>
    <property type="match status" value="1"/>
</dbReference>
<dbReference type="SUPFAM" id="SSF52540">
    <property type="entry name" value="P-loop containing nucleoside triphosphate hydrolases"/>
    <property type="match status" value="1"/>
</dbReference>
<dbReference type="EMBL" id="FMZW01000071">
    <property type="protein sequence ID" value="SDF74378.1"/>
    <property type="molecule type" value="Genomic_DNA"/>
</dbReference>
<dbReference type="InterPro" id="IPR027417">
    <property type="entry name" value="P-loop_NTPase"/>
</dbReference>
<dbReference type="InterPro" id="IPR001482">
    <property type="entry name" value="T2SS/T4SS_dom"/>
</dbReference>
<name>A0A1G7NK02_9BRAD</name>
<dbReference type="GO" id="GO:0044097">
    <property type="term" value="P:secretion by the type IV secretion system"/>
    <property type="evidence" value="ECO:0007669"/>
    <property type="project" value="InterPro"/>
</dbReference>
<accession>A0A1G7NK02</accession>
<dbReference type="AlphaFoldDB" id="A0A1G7NK02"/>
<protein>
    <submittedName>
        <fullName evidence="3">Type IV secretion system protein VirB11</fullName>
    </submittedName>
</protein>
<dbReference type="GO" id="GO:0043684">
    <property type="term" value="C:type IV secretion system complex"/>
    <property type="evidence" value="ECO:0007669"/>
    <property type="project" value="InterPro"/>
</dbReference>
<dbReference type="PANTHER" id="PTHR30486">
    <property type="entry name" value="TWITCHING MOTILITY PROTEIN PILT"/>
    <property type="match status" value="1"/>
</dbReference>
<dbReference type="InterPro" id="IPR050921">
    <property type="entry name" value="T4SS_GSP_E_ATPase"/>
</dbReference>
<feature type="domain" description="AAA+ ATPase" evidence="2">
    <location>
        <begin position="167"/>
        <end position="322"/>
    </location>
</feature>
<sequence>MNVNVTPQIRAVGAFDEYIKPLRPFLDDDALTEIVINRPCEVWCEGRGGWTRHEVAALDYDVLRAIARLAASYTRQDISEERPVLSTILPGGERCQIVIPPAVPQNTISITIRRPSGVTMELEDFDRAGLFEDVVIETGALSEIDQQLVALREQRRWSAFFDLAVRARKNIIISGATGSGKTTFSKGLIRRIPEYERIITIEDTHELEVPQPNHVRLYYSKDGQGLSKAGPKELLESCLRMRPDRILLQELRDGTAFFYLRNVNSGHPGSITTVHADSAALAFEQLTLLIKESEGGADLDRHDIRALLVMLVDIIVQMKKLPDGRRRVTEVYFDPARQLASATS</sequence>
<dbReference type="InterPro" id="IPR003593">
    <property type="entry name" value="AAA+_ATPase"/>
</dbReference>
<reference evidence="3 4" key="1">
    <citation type="submission" date="2016-10" db="EMBL/GenBank/DDBJ databases">
        <authorList>
            <person name="de Groot N.N."/>
        </authorList>
    </citation>
    <scope>NUCLEOTIDE SEQUENCE [LARGE SCALE GENOMIC DNA]</scope>
    <source>
        <strain evidence="3 4">R5</strain>
    </source>
</reference>
<dbReference type="Gene3D" id="3.30.450.90">
    <property type="match status" value="1"/>
</dbReference>
<evidence type="ECO:0000313" key="3">
    <source>
        <dbReference type="EMBL" id="SDF74378.1"/>
    </source>
</evidence>
<dbReference type="NCBIfam" id="TIGR02788">
    <property type="entry name" value="VirB11"/>
    <property type="match status" value="1"/>
</dbReference>
<evidence type="ECO:0000259" key="2">
    <source>
        <dbReference type="SMART" id="SM00382"/>
    </source>
</evidence>
<evidence type="ECO:0000256" key="1">
    <source>
        <dbReference type="ARBA" id="ARBA00006611"/>
    </source>
</evidence>
<dbReference type="RefSeq" id="WP_092090164.1">
    <property type="nucleotide sequence ID" value="NZ_FMZW01000071.1"/>
</dbReference>
<dbReference type="CDD" id="cd01130">
    <property type="entry name" value="VirB11-like_ATPase"/>
    <property type="match status" value="1"/>
</dbReference>
<dbReference type="Pfam" id="PF00437">
    <property type="entry name" value="T2SSE"/>
    <property type="match status" value="1"/>
</dbReference>
<dbReference type="InterPro" id="IPR014155">
    <property type="entry name" value="VirB11"/>
</dbReference>
<comment type="similarity">
    <text evidence="1">Belongs to the GSP E family.</text>
</comment>
<evidence type="ECO:0000313" key="4">
    <source>
        <dbReference type="Proteomes" id="UP000199245"/>
    </source>
</evidence>
<dbReference type="Proteomes" id="UP000199245">
    <property type="component" value="Unassembled WGS sequence"/>
</dbReference>
<organism evidence="3 4">
    <name type="scientific">Bradyrhizobium brasilense</name>
    <dbReference type="NCBI Taxonomy" id="1419277"/>
    <lineage>
        <taxon>Bacteria</taxon>
        <taxon>Pseudomonadati</taxon>
        <taxon>Pseudomonadota</taxon>
        <taxon>Alphaproteobacteria</taxon>
        <taxon>Hyphomicrobiales</taxon>
        <taxon>Nitrobacteraceae</taxon>
        <taxon>Bradyrhizobium</taxon>
    </lineage>
</organism>